<proteinExistence type="predicted"/>
<dbReference type="EMBL" id="ML977352">
    <property type="protein sequence ID" value="KAF2107726.1"/>
    <property type="molecule type" value="Genomic_DNA"/>
</dbReference>
<name>A0A6A5YKU9_9PLEO</name>
<sequence length="299" mass="34583">MATNRKYDEYLASMRSLLETGKHSDFTITCGNSTFRVHKSIVCTQSEFFDAASRFGKEGQEQLVNLPKDDETAVGYMIQYMYGLDYDIPGSTDDLKGRIMVHWGTGAGTQHGECTKCAEYNSRQKRDLDDYLSNIHQRSDEEAEEFNRMNNRVLVLKPCDPHYAKTLHQIADGFERKRKAGALPTTQAPKFHHDILTHVRVYIMAEKYIIQGLKDTAMEKIKKIILFAHLTNPIWEALELIFKETPHNEGKLRWLAAQRIEQELISYGMYTKLQEFLWSTPDLAVRVLHLKYPRDDRAS</sequence>
<dbReference type="PANTHER" id="PTHR47843">
    <property type="entry name" value="BTB DOMAIN-CONTAINING PROTEIN-RELATED"/>
    <property type="match status" value="1"/>
</dbReference>
<dbReference type="InterPro" id="IPR011333">
    <property type="entry name" value="SKP1/BTB/POZ_sf"/>
</dbReference>
<dbReference type="PROSITE" id="PS50097">
    <property type="entry name" value="BTB"/>
    <property type="match status" value="1"/>
</dbReference>
<dbReference type="CDD" id="cd18186">
    <property type="entry name" value="BTB_POZ_ZBTB_KLHL-like"/>
    <property type="match status" value="1"/>
</dbReference>
<dbReference type="AlphaFoldDB" id="A0A6A5YKU9"/>
<organism evidence="2 3">
    <name type="scientific">Lophiotrema nucula</name>
    <dbReference type="NCBI Taxonomy" id="690887"/>
    <lineage>
        <taxon>Eukaryota</taxon>
        <taxon>Fungi</taxon>
        <taxon>Dikarya</taxon>
        <taxon>Ascomycota</taxon>
        <taxon>Pezizomycotina</taxon>
        <taxon>Dothideomycetes</taxon>
        <taxon>Pleosporomycetidae</taxon>
        <taxon>Pleosporales</taxon>
        <taxon>Lophiotremataceae</taxon>
        <taxon>Lophiotrema</taxon>
    </lineage>
</organism>
<evidence type="ECO:0000313" key="3">
    <source>
        <dbReference type="Proteomes" id="UP000799770"/>
    </source>
</evidence>
<dbReference type="InterPro" id="IPR000210">
    <property type="entry name" value="BTB/POZ_dom"/>
</dbReference>
<dbReference type="OrthoDB" id="6359816at2759"/>
<reference evidence="2" key="1">
    <citation type="journal article" date="2020" name="Stud. Mycol.">
        <title>101 Dothideomycetes genomes: a test case for predicting lifestyles and emergence of pathogens.</title>
        <authorList>
            <person name="Haridas S."/>
            <person name="Albert R."/>
            <person name="Binder M."/>
            <person name="Bloem J."/>
            <person name="Labutti K."/>
            <person name="Salamov A."/>
            <person name="Andreopoulos B."/>
            <person name="Baker S."/>
            <person name="Barry K."/>
            <person name="Bills G."/>
            <person name="Bluhm B."/>
            <person name="Cannon C."/>
            <person name="Castanera R."/>
            <person name="Culley D."/>
            <person name="Daum C."/>
            <person name="Ezra D."/>
            <person name="Gonzalez J."/>
            <person name="Henrissat B."/>
            <person name="Kuo A."/>
            <person name="Liang C."/>
            <person name="Lipzen A."/>
            <person name="Lutzoni F."/>
            <person name="Magnuson J."/>
            <person name="Mondo S."/>
            <person name="Nolan M."/>
            <person name="Ohm R."/>
            <person name="Pangilinan J."/>
            <person name="Park H.-J."/>
            <person name="Ramirez L."/>
            <person name="Alfaro M."/>
            <person name="Sun H."/>
            <person name="Tritt A."/>
            <person name="Yoshinaga Y."/>
            <person name="Zwiers L.-H."/>
            <person name="Turgeon B."/>
            <person name="Goodwin S."/>
            <person name="Spatafora J."/>
            <person name="Crous P."/>
            <person name="Grigoriev I."/>
        </authorList>
    </citation>
    <scope>NUCLEOTIDE SEQUENCE</scope>
    <source>
        <strain evidence="2">CBS 627.86</strain>
    </source>
</reference>
<feature type="domain" description="BTB" evidence="1">
    <location>
        <begin position="24"/>
        <end position="90"/>
    </location>
</feature>
<dbReference type="Proteomes" id="UP000799770">
    <property type="component" value="Unassembled WGS sequence"/>
</dbReference>
<protein>
    <recommendedName>
        <fullName evidence="1">BTB domain-containing protein</fullName>
    </recommendedName>
</protein>
<dbReference type="PANTHER" id="PTHR47843:SF5">
    <property type="entry name" value="BTB_POZ DOMAIN PROTEIN"/>
    <property type="match status" value="1"/>
</dbReference>
<dbReference type="Pfam" id="PF00651">
    <property type="entry name" value="BTB"/>
    <property type="match status" value="1"/>
</dbReference>
<keyword evidence="3" id="KW-1185">Reference proteome</keyword>
<dbReference type="SUPFAM" id="SSF54695">
    <property type="entry name" value="POZ domain"/>
    <property type="match status" value="1"/>
</dbReference>
<evidence type="ECO:0000313" key="2">
    <source>
        <dbReference type="EMBL" id="KAF2107726.1"/>
    </source>
</evidence>
<dbReference type="Gene3D" id="3.30.710.10">
    <property type="entry name" value="Potassium Channel Kv1.1, Chain A"/>
    <property type="match status" value="1"/>
</dbReference>
<gene>
    <name evidence="2" type="ORF">BDV96DRAFT_505827</name>
</gene>
<accession>A0A6A5YKU9</accession>
<evidence type="ECO:0000259" key="1">
    <source>
        <dbReference type="PROSITE" id="PS50097"/>
    </source>
</evidence>